<proteinExistence type="predicted"/>
<organism evidence="1 2">
    <name type="scientific">Hydnomerulius pinastri MD-312</name>
    <dbReference type="NCBI Taxonomy" id="994086"/>
    <lineage>
        <taxon>Eukaryota</taxon>
        <taxon>Fungi</taxon>
        <taxon>Dikarya</taxon>
        <taxon>Basidiomycota</taxon>
        <taxon>Agaricomycotina</taxon>
        <taxon>Agaricomycetes</taxon>
        <taxon>Agaricomycetidae</taxon>
        <taxon>Boletales</taxon>
        <taxon>Boletales incertae sedis</taxon>
        <taxon>Leucogyrophana</taxon>
    </lineage>
</organism>
<dbReference type="Proteomes" id="UP000053820">
    <property type="component" value="Unassembled WGS sequence"/>
</dbReference>
<reference evidence="1 2" key="1">
    <citation type="submission" date="2014-04" db="EMBL/GenBank/DDBJ databases">
        <title>Evolutionary Origins and Diversification of the Mycorrhizal Mutualists.</title>
        <authorList>
            <consortium name="DOE Joint Genome Institute"/>
            <consortium name="Mycorrhizal Genomics Consortium"/>
            <person name="Kohler A."/>
            <person name="Kuo A."/>
            <person name="Nagy L.G."/>
            <person name="Floudas D."/>
            <person name="Copeland A."/>
            <person name="Barry K.W."/>
            <person name="Cichocki N."/>
            <person name="Veneault-Fourrey C."/>
            <person name="LaButti K."/>
            <person name="Lindquist E.A."/>
            <person name="Lipzen A."/>
            <person name="Lundell T."/>
            <person name="Morin E."/>
            <person name="Murat C."/>
            <person name="Riley R."/>
            <person name="Ohm R."/>
            <person name="Sun H."/>
            <person name="Tunlid A."/>
            <person name="Henrissat B."/>
            <person name="Grigoriev I.V."/>
            <person name="Hibbett D.S."/>
            <person name="Martin F."/>
        </authorList>
    </citation>
    <scope>NUCLEOTIDE SEQUENCE [LARGE SCALE GENOMIC DNA]</scope>
    <source>
        <strain evidence="1 2">MD-312</strain>
    </source>
</reference>
<protein>
    <submittedName>
        <fullName evidence="1">Uncharacterized protein</fullName>
    </submittedName>
</protein>
<keyword evidence="2" id="KW-1185">Reference proteome</keyword>
<dbReference type="HOGENOM" id="CLU_2671374_0_0_1"/>
<accession>A0A0C9WD81</accession>
<name>A0A0C9WD81_9AGAM</name>
<dbReference type="EMBL" id="KN839856">
    <property type="protein sequence ID" value="KIJ62242.1"/>
    <property type="molecule type" value="Genomic_DNA"/>
</dbReference>
<gene>
    <name evidence="1" type="ORF">HYDPIDRAFT_114716</name>
</gene>
<evidence type="ECO:0000313" key="2">
    <source>
        <dbReference type="Proteomes" id="UP000053820"/>
    </source>
</evidence>
<sequence length="75" mass="8607">MALFERTVVLPGSMSMWHLQCLEAAIVPVLGCREIIASTSCHKMYGARRYERSRSAAKTGQARARNLYYDNLWRN</sequence>
<evidence type="ECO:0000313" key="1">
    <source>
        <dbReference type="EMBL" id="KIJ62242.1"/>
    </source>
</evidence>
<dbReference type="AlphaFoldDB" id="A0A0C9WD81"/>